<reference evidence="5 6" key="1">
    <citation type="journal article" date="2018" name="BMC Genomics">
        <title>Genomic evidence for intraspecific hybridization in a clonal and extremely halotolerant yeast.</title>
        <authorList>
            <person name="Gostincar C."/>
            <person name="Stajich J.E."/>
            <person name="Zupancic J."/>
            <person name="Zalar P."/>
            <person name="Gunde-Cimerman N."/>
        </authorList>
    </citation>
    <scope>NUCLEOTIDE SEQUENCE [LARGE SCALE GENOMIC DNA]</scope>
    <source>
        <strain evidence="5 6">EXF-6656</strain>
    </source>
</reference>
<dbReference type="InterPro" id="IPR027417">
    <property type="entry name" value="P-loop_NTPase"/>
</dbReference>
<feature type="repeat" description="WD" evidence="3">
    <location>
        <begin position="1034"/>
        <end position="1075"/>
    </location>
</feature>
<feature type="repeat" description="WD" evidence="3">
    <location>
        <begin position="908"/>
        <end position="949"/>
    </location>
</feature>
<dbReference type="VEuPathDB" id="FungiDB:BTJ68_03861"/>
<dbReference type="InterPro" id="IPR019775">
    <property type="entry name" value="WD40_repeat_CS"/>
</dbReference>
<dbReference type="Pfam" id="PF00400">
    <property type="entry name" value="WD40"/>
    <property type="match status" value="7"/>
</dbReference>
<dbReference type="Pfam" id="PF24809">
    <property type="entry name" value="DUF7708"/>
    <property type="match status" value="1"/>
</dbReference>
<dbReference type="SMART" id="SM00564">
    <property type="entry name" value="PQQ"/>
    <property type="match status" value="7"/>
</dbReference>
<dbReference type="InterPro" id="IPR056884">
    <property type="entry name" value="NPHP3-like_N"/>
</dbReference>
<dbReference type="InterPro" id="IPR020472">
    <property type="entry name" value="WD40_PAC1"/>
</dbReference>
<accession>A0A3M6X654</accession>
<dbReference type="Gene3D" id="2.130.10.10">
    <property type="entry name" value="YVTN repeat-like/Quinoprotein amine dehydrogenase"/>
    <property type="match status" value="3"/>
</dbReference>
<proteinExistence type="predicted"/>
<protein>
    <recommendedName>
        <fullName evidence="4">NACHT domain-containing protein</fullName>
    </recommendedName>
</protein>
<dbReference type="OrthoDB" id="674604at2759"/>
<dbReference type="EMBL" id="QWIJ01000171">
    <property type="protein sequence ID" value="RMX86354.1"/>
    <property type="molecule type" value="Genomic_DNA"/>
</dbReference>
<dbReference type="PROSITE" id="PS50082">
    <property type="entry name" value="WD_REPEATS_2"/>
    <property type="match status" value="7"/>
</dbReference>
<dbReference type="InterPro" id="IPR001680">
    <property type="entry name" value="WD40_rpt"/>
</dbReference>
<keyword evidence="2" id="KW-0677">Repeat</keyword>
<evidence type="ECO:0000259" key="4">
    <source>
        <dbReference type="PROSITE" id="PS50837"/>
    </source>
</evidence>
<dbReference type="PROSITE" id="PS50294">
    <property type="entry name" value="WD_REPEATS_REGION"/>
    <property type="match status" value="7"/>
</dbReference>
<feature type="domain" description="NACHT" evidence="4">
    <location>
        <begin position="271"/>
        <end position="420"/>
    </location>
</feature>
<evidence type="ECO:0000256" key="3">
    <source>
        <dbReference type="PROSITE-ProRule" id="PRU00221"/>
    </source>
</evidence>
<dbReference type="InterPro" id="IPR056125">
    <property type="entry name" value="DUF7708"/>
</dbReference>
<dbReference type="AlphaFoldDB" id="A0A3M6X654"/>
<dbReference type="InterPro" id="IPR018391">
    <property type="entry name" value="PQQ_b-propeller_rpt"/>
</dbReference>
<dbReference type="PANTHER" id="PTHR19848">
    <property type="entry name" value="WD40 REPEAT PROTEIN"/>
    <property type="match status" value="1"/>
</dbReference>
<feature type="repeat" description="WD" evidence="3">
    <location>
        <begin position="824"/>
        <end position="865"/>
    </location>
</feature>
<dbReference type="SUPFAM" id="SSF50998">
    <property type="entry name" value="Quinoprotein alcohol dehydrogenase-like"/>
    <property type="match status" value="1"/>
</dbReference>
<feature type="repeat" description="WD" evidence="3">
    <location>
        <begin position="866"/>
        <end position="907"/>
    </location>
</feature>
<organism evidence="5 6">
    <name type="scientific">Hortaea werneckii</name>
    <name type="common">Black yeast</name>
    <name type="synonym">Cladosporium werneckii</name>
    <dbReference type="NCBI Taxonomy" id="91943"/>
    <lineage>
        <taxon>Eukaryota</taxon>
        <taxon>Fungi</taxon>
        <taxon>Dikarya</taxon>
        <taxon>Ascomycota</taxon>
        <taxon>Pezizomycotina</taxon>
        <taxon>Dothideomycetes</taxon>
        <taxon>Dothideomycetidae</taxon>
        <taxon>Mycosphaerellales</taxon>
        <taxon>Teratosphaeriaceae</taxon>
        <taxon>Hortaea</taxon>
    </lineage>
</organism>
<dbReference type="SUPFAM" id="SSF52540">
    <property type="entry name" value="P-loop containing nucleoside triphosphate hydrolases"/>
    <property type="match status" value="1"/>
</dbReference>
<feature type="repeat" description="WD" evidence="3">
    <location>
        <begin position="950"/>
        <end position="991"/>
    </location>
</feature>
<dbReference type="Gene3D" id="3.40.50.300">
    <property type="entry name" value="P-loop containing nucleotide triphosphate hydrolases"/>
    <property type="match status" value="1"/>
</dbReference>
<dbReference type="PROSITE" id="PS00678">
    <property type="entry name" value="WD_REPEATS_1"/>
    <property type="match status" value="7"/>
</dbReference>
<dbReference type="CDD" id="cd00200">
    <property type="entry name" value="WD40"/>
    <property type="match status" value="1"/>
</dbReference>
<comment type="caution">
    <text evidence="5">The sequence shown here is derived from an EMBL/GenBank/DDBJ whole genome shotgun (WGS) entry which is preliminary data.</text>
</comment>
<dbReference type="Proteomes" id="UP000281245">
    <property type="component" value="Unassembled WGS sequence"/>
</dbReference>
<evidence type="ECO:0000313" key="6">
    <source>
        <dbReference type="Proteomes" id="UP000281245"/>
    </source>
</evidence>
<evidence type="ECO:0000256" key="2">
    <source>
        <dbReference type="ARBA" id="ARBA00022737"/>
    </source>
</evidence>
<evidence type="ECO:0000313" key="5">
    <source>
        <dbReference type="EMBL" id="RMX86354.1"/>
    </source>
</evidence>
<sequence>MSTLLRPTNAVSIEAAFNEAHDRAEELQQRCAIKRWNWKYKGRQVYLSDQVEKVVRFLDKFKAVGDVVANVDPVHVGLPWAGMRAILEVALTDSSQRAVLVTGIELALYIGNRLKAYLDVFASLSPSSATDNFRKSLIDLYAHVLGFLAHAIRIQQKNSVARVMQALWEPGDLTQFEVKCDKLCVRASEEARICDSRAGLEANLRTIDEIHEVHGSVMRLKDKVDLGKLETAEGATYNSFAEGEMSRCLPDTRNDLLEQIDEWTTDRGSKRIFWLCGKAGTGKSTISRTVAQKLDDNGVLGASFFFKRGRAGRSHARLLFPTIARQLADLFPDIAHAVAASLDRNALLCDKYLSIQFEHLLQQPFQSIDKRSLPSAGMVLVIDALDECDKSESIRTTLLLLSRVEAITSVRLRIFVTSRPELPVELGFKDMSGDLHHDVRLEEAQAISIAHDIRVFYEHEFLEIRKSSLLRDDELPAEWPGELSTRTLVDRAVPLFIFAFTVSRYISANPQRNLAVMLQQSRDRSITGLKGTYLPILDQVVASEGEDDQKDRILDFKSIVGSIVLLYDPLSASALVRLLRVQPGDIGRVLRPLHSVLNIPRAADGRMDRMTPITLFHLSFRDFLIDSELKSENKFWINASEAHMALGTHCVRLLESGGLREDVCEVVAPGTRRSEVTKSAVHTFLPEAIAYACCYWVQHVVEGKVHVEDGGFVHQFLQKHLLHWMEALSWLGKASDVIHSLVALQSAVDVNRGKQLLSMLEDASRFALRNRHIIDEAPLQIYMSALLFAPSMSSMRRKFGDGLRRHFHIMPHVPERWGAERQKLEGHDSSVYAVAFSPDGKTVASGSYDRTVRLWDAATGEERQKLEGHDGQVNAVAFSPDGKTVASGSNDRTVRLWDAATGEERQKLEGHDYSVNAVAFSPDGKTVASGSSNKTIRLWDAATGEERQKLEGHDDKVNAVTFSPDGKTVASGSNDRTVRLWDAATGVERQKLKGHDYRVKAVAFSPDGKTVASGSFDRTVRLWDAATGVERQKLEGHDDDVNAVAFSRDGKTVASGSDDRTVRLWDAATGVERQKLEGHDDEVNAVAFSPDGKTVASGSYDRTIRLWDAATGEERQKHQTSRTADKITFSNDGTRLETEIGQINLGITSIPHEASVTESQTTILLESSWVKYGGADFLWLPHEYRGTCSDAFGSFLVIGQASGAVSIFSFR</sequence>
<dbReference type="PROSITE" id="PS50837">
    <property type="entry name" value="NACHT"/>
    <property type="match status" value="1"/>
</dbReference>
<name>A0A3M6X654_HORWE</name>
<dbReference type="InterPro" id="IPR015943">
    <property type="entry name" value="WD40/YVTN_repeat-like_dom_sf"/>
</dbReference>
<dbReference type="PRINTS" id="PR00320">
    <property type="entry name" value="GPROTEINBRPT"/>
</dbReference>
<gene>
    <name evidence="5" type="ORF">D0869_03153</name>
</gene>
<dbReference type="Pfam" id="PF24883">
    <property type="entry name" value="NPHP3_N"/>
    <property type="match status" value="1"/>
</dbReference>
<feature type="repeat" description="WD" evidence="3">
    <location>
        <begin position="992"/>
        <end position="1033"/>
    </location>
</feature>
<evidence type="ECO:0000256" key="1">
    <source>
        <dbReference type="ARBA" id="ARBA00022574"/>
    </source>
</evidence>
<feature type="repeat" description="WD" evidence="3">
    <location>
        <begin position="1076"/>
        <end position="1117"/>
    </location>
</feature>
<dbReference type="InterPro" id="IPR011047">
    <property type="entry name" value="Quinoprotein_ADH-like_sf"/>
</dbReference>
<dbReference type="PANTHER" id="PTHR19848:SF8">
    <property type="entry name" value="F-BOX AND WD REPEAT DOMAIN CONTAINING 7"/>
    <property type="match status" value="1"/>
</dbReference>
<dbReference type="InterPro" id="IPR007111">
    <property type="entry name" value="NACHT_NTPase"/>
</dbReference>
<dbReference type="SMART" id="SM00320">
    <property type="entry name" value="WD40"/>
    <property type="match status" value="7"/>
</dbReference>
<keyword evidence="1 3" id="KW-0853">WD repeat</keyword>